<name>A0A8X6TRL8_NEPPI</name>
<evidence type="ECO:0000313" key="2">
    <source>
        <dbReference type="Proteomes" id="UP000887013"/>
    </source>
</evidence>
<reference evidence="1" key="1">
    <citation type="submission" date="2020-08" db="EMBL/GenBank/DDBJ databases">
        <title>Multicomponent nature underlies the extraordinary mechanical properties of spider dragline silk.</title>
        <authorList>
            <person name="Kono N."/>
            <person name="Nakamura H."/>
            <person name="Mori M."/>
            <person name="Yoshida Y."/>
            <person name="Ohtoshi R."/>
            <person name="Malay A.D."/>
            <person name="Moran D.A.P."/>
            <person name="Tomita M."/>
            <person name="Numata K."/>
            <person name="Arakawa K."/>
        </authorList>
    </citation>
    <scope>NUCLEOTIDE SEQUENCE</scope>
</reference>
<dbReference type="EMBL" id="BMAW01111466">
    <property type="protein sequence ID" value="GFT48193.1"/>
    <property type="molecule type" value="Genomic_DNA"/>
</dbReference>
<organism evidence="1 2">
    <name type="scientific">Nephila pilipes</name>
    <name type="common">Giant wood spider</name>
    <name type="synonym">Nephila maculata</name>
    <dbReference type="NCBI Taxonomy" id="299642"/>
    <lineage>
        <taxon>Eukaryota</taxon>
        <taxon>Metazoa</taxon>
        <taxon>Ecdysozoa</taxon>
        <taxon>Arthropoda</taxon>
        <taxon>Chelicerata</taxon>
        <taxon>Arachnida</taxon>
        <taxon>Araneae</taxon>
        <taxon>Araneomorphae</taxon>
        <taxon>Entelegynae</taxon>
        <taxon>Araneoidea</taxon>
        <taxon>Nephilidae</taxon>
        <taxon>Nephila</taxon>
    </lineage>
</organism>
<sequence>MEICKYVLKKRLEEAKASLKYRRNRQVQQALIDAQKCKTVACGYVFGGHACRCTCAVGNNVTNRFRNLANIVRCFTVRGERSLLEVRKQAKFK</sequence>
<protein>
    <submittedName>
        <fullName evidence="1">Uncharacterized protein</fullName>
    </submittedName>
</protein>
<comment type="caution">
    <text evidence="1">The sequence shown here is derived from an EMBL/GenBank/DDBJ whole genome shotgun (WGS) entry which is preliminary data.</text>
</comment>
<keyword evidence="2" id="KW-1185">Reference proteome</keyword>
<dbReference type="AlphaFoldDB" id="A0A8X6TRL8"/>
<dbReference type="Proteomes" id="UP000887013">
    <property type="component" value="Unassembled WGS sequence"/>
</dbReference>
<gene>
    <name evidence="1" type="ORF">NPIL_475831</name>
</gene>
<proteinExistence type="predicted"/>
<evidence type="ECO:0000313" key="1">
    <source>
        <dbReference type="EMBL" id="GFT48193.1"/>
    </source>
</evidence>
<accession>A0A8X6TRL8</accession>